<reference evidence="2 3" key="1">
    <citation type="submission" date="2019-04" db="EMBL/GenBank/DDBJ databases">
        <title>Alteromonas portus sp. nov., an alginate lyase-excreting marine bacterium.</title>
        <authorList>
            <person name="Huang H."/>
            <person name="Mo K."/>
            <person name="Bao S."/>
        </authorList>
    </citation>
    <scope>NUCLEOTIDE SEQUENCE [LARGE SCALE GENOMIC DNA]</scope>
    <source>
        <strain evidence="2 3">HB161718</strain>
    </source>
</reference>
<dbReference type="AlphaFoldDB" id="A0A4U0ZBA5"/>
<keyword evidence="1" id="KW-0732">Signal</keyword>
<gene>
    <name evidence="2" type="ORF">E5672_10450</name>
</gene>
<feature type="chain" id="PRO_5021011746" evidence="1">
    <location>
        <begin position="25"/>
        <end position="302"/>
    </location>
</feature>
<feature type="signal peptide" evidence="1">
    <location>
        <begin position="1"/>
        <end position="24"/>
    </location>
</feature>
<comment type="caution">
    <text evidence="2">The sequence shown here is derived from an EMBL/GenBank/DDBJ whole genome shotgun (WGS) entry which is preliminary data.</text>
</comment>
<name>A0A4U0ZBA5_9ALTE</name>
<evidence type="ECO:0000313" key="2">
    <source>
        <dbReference type="EMBL" id="TKB03451.1"/>
    </source>
</evidence>
<protein>
    <submittedName>
        <fullName evidence="2">Uncharacterized protein</fullName>
    </submittedName>
</protein>
<sequence>MIKQVILISTALCTFLLVSANASAHGASAVAGEWLPVIDKANTQHANVTSQIQSSPLGNEILVEFTGKGKLEVLGDDGEPFIRIMQSGVYANWDHPMWYKVQTAGPRPLPEWVTDNKVESKWSQVSKNNYYGWYDKRLEKTDEHVETWNVAIALNGERSDISGYFKSLAPPAKRTLVTVDNASSPIADLNAMVIPGAERAIRVSYKGDHHMVVLDEYQSPMFRFSPKGVEVNTHSKGWQSLGRAPVSTDKQWVKLSSQAAYTWPDNRLENRSEDGWKIPVFCHQDKKVKYIQGGWVEVASLH</sequence>
<dbReference type="OrthoDB" id="6331574at2"/>
<evidence type="ECO:0000256" key="1">
    <source>
        <dbReference type="SAM" id="SignalP"/>
    </source>
</evidence>
<organism evidence="2 3">
    <name type="scientific">Alteromonas portus</name>
    <dbReference type="NCBI Taxonomy" id="2565549"/>
    <lineage>
        <taxon>Bacteria</taxon>
        <taxon>Pseudomonadati</taxon>
        <taxon>Pseudomonadota</taxon>
        <taxon>Gammaproteobacteria</taxon>
        <taxon>Alteromonadales</taxon>
        <taxon>Alteromonadaceae</taxon>
        <taxon>Alteromonas/Salinimonas group</taxon>
        <taxon>Alteromonas</taxon>
    </lineage>
</organism>
<accession>A0A4U0ZBA5</accession>
<keyword evidence="3" id="KW-1185">Reference proteome</keyword>
<evidence type="ECO:0000313" key="3">
    <source>
        <dbReference type="Proteomes" id="UP000305471"/>
    </source>
</evidence>
<proteinExistence type="predicted"/>
<dbReference type="Proteomes" id="UP000305471">
    <property type="component" value="Unassembled WGS sequence"/>
</dbReference>
<dbReference type="EMBL" id="SWCO01000005">
    <property type="protein sequence ID" value="TKB03451.1"/>
    <property type="molecule type" value="Genomic_DNA"/>
</dbReference>
<dbReference type="RefSeq" id="WP_136782143.1">
    <property type="nucleotide sequence ID" value="NZ_SWCO01000005.1"/>
</dbReference>